<dbReference type="GO" id="GO:0003723">
    <property type="term" value="F:RNA binding"/>
    <property type="evidence" value="ECO:0007669"/>
    <property type="project" value="UniProtKB-KW"/>
</dbReference>
<sequence>MDPFVVKNQLKMDKNYWSKVEPKVKEIARKAENFQDWEPGETLDYAITIASYLVSKDLRTNQIRKILEMVRNVELKVKTGRDEDIRDDVARIRLLLAYTVGKSQKNTREALEHLYMVLEPILKKMSEDNNFAVNNFGKFFDFLQAIVAYHRFLGGKEK</sequence>
<dbReference type="NCBIfam" id="TIGR01870">
    <property type="entry name" value="cas_TM1810_Csm2"/>
    <property type="match status" value="1"/>
</dbReference>
<organism evidence="8 9">
    <name type="scientific">Thermococcus chitonophagus</name>
    <dbReference type="NCBI Taxonomy" id="54262"/>
    <lineage>
        <taxon>Archaea</taxon>
        <taxon>Methanobacteriati</taxon>
        <taxon>Methanobacteriota</taxon>
        <taxon>Thermococci</taxon>
        <taxon>Thermococcales</taxon>
        <taxon>Thermococcaceae</taxon>
        <taxon>Thermococcus</taxon>
    </lineage>
</organism>
<dbReference type="EMBL" id="CP015193">
    <property type="protein sequence ID" value="ASJ15748.1"/>
    <property type="molecule type" value="Genomic_DNA"/>
</dbReference>
<evidence type="ECO:0000313" key="8">
    <source>
        <dbReference type="EMBL" id="CUX76972.1"/>
    </source>
</evidence>
<evidence type="ECO:0000256" key="3">
    <source>
        <dbReference type="ARBA" id="ARBA00016118"/>
    </source>
</evidence>
<gene>
    <name evidence="7" type="ORF">A3L04_01005</name>
    <name evidence="8" type="ORF">CHITON_0193</name>
</gene>
<dbReference type="CDD" id="cd09647">
    <property type="entry name" value="Csm2_III-A"/>
    <property type="match status" value="1"/>
</dbReference>
<protein>
    <recommendedName>
        <fullName evidence="3">CRISPR system Cms protein Csm2</fullName>
    </recommendedName>
    <alternativeName>
        <fullName evidence="6">CRISPR type III A-associated protein Csm2</fullName>
    </alternativeName>
</protein>
<evidence type="ECO:0000256" key="1">
    <source>
        <dbReference type="ARBA" id="ARBA00003640"/>
    </source>
</evidence>
<dbReference type="AlphaFoldDB" id="A0A160VQG3"/>
<dbReference type="GO" id="GO:0051607">
    <property type="term" value="P:defense response to virus"/>
    <property type="evidence" value="ECO:0007669"/>
    <property type="project" value="UniProtKB-KW"/>
</dbReference>
<evidence type="ECO:0000313" key="10">
    <source>
        <dbReference type="Proteomes" id="UP000250189"/>
    </source>
</evidence>
<comment type="similarity">
    <text evidence="2">Belongs to the CRISPR-associated Csm2 family.</text>
</comment>
<accession>A0A160VQG3</accession>
<dbReference type="RefSeq" id="WP_068575901.1">
    <property type="nucleotide sequence ID" value="NZ_CP015193.1"/>
</dbReference>
<comment type="function">
    <text evidence="1">This subunit may be involved in monitoring complementarity of crRNA and target RNA.</text>
</comment>
<dbReference type="GeneID" id="33321107"/>
<dbReference type="InterPro" id="IPR010149">
    <property type="entry name" value="CRISPR-assoc_prot_Csm2_III-A"/>
</dbReference>
<keyword evidence="10" id="KW-1185">Reference proteome</keyword>
<reference evidence="7 10" key="3">
    <citation type="submission" date="2016-04" db="EMBL/GenBank/DDBJ databases">
        <title>Complete genome sequence of Thermococcus chitonophagus type strain GC74.</title>
        <authorList>
            <person name="Oger P.M."/>
        </authorList>
    </citation>
    <scope>NUCLEOTIDE SEQUENCE [LARGE SCALE GENOMIC DNA]</scope>
    <source>
        <strain evidence="7 10">GC74</strain>
    </source>
</reference>
<evidence type="ECO:0000313" key="7">
    <source>
        <dbReference type="EMBL" id="ASJ15748.1"/>
    </source>
</evidence>
<evidence type="ECO:0000256" key="4">
    <source>
        <dbReference type="ARBA" id="ARBA00022884"/>
    </source>
</evidence>
<reference evidence="9" key="2">
    <citation type="submission" date="2016-01" db="EMBL/GenBank/DDBJ databases">
        <authorList>
            <person name="Vorgias C.E."/>
        </authorList>
    </citation>
    <scope>NUCLEOTIDE SEQUENCE [LARGE SCALE GENOMIC DNA]</scope>
</reference>
<evidence type="ECO:0000256" key="2">
    <source>
        <dbReference type="ARBA" id="ARBA00006896"/>
    </source>
</evidence>
<evidence type="ECO:0000313" key="9">
    <source>
        <dbReference type="Proteomes" id="UP000093069"/>
    </source>
</evidence>
<name>A0A160VQG3_9EURY</name>
<dbReference type="Pfam" id="PF03750">
    <property type="entry name" value="Csm2_III-A"/>
    <property type="match status" value="1"/>
</dbReference>
<dbReference type="STRING" id="54262.CHITON_0193"/>
<reference evidence="8" key="1">
    <citation type="submission" date="2016-01" db="EMBL/GenBank/DDBJ databases">
        <authorList>
            <person name="Oliw E.H."/>
        </authorList>
    </citation>
    <scope>NUCLEOTIDE SEQUENCE</scope>
    <source>
        <strain evidence="8">1</strain>
    </source>
</reference>
<dbReference type="Proteomes" id="UP000250189">
    <property type="component" value="Chromosome"/>
</dbReference>
<dbReference type="KEGG" id="tch:CHITON_0193"/>
<keyword evidence="5" id="KW-0051">Antiviral defense</keyword>
<dbReference type="EMBL" id="LN999010">
    <property type="protein sequence ID" value="CUX76972.1"/>
    <property type="molecule type" value="Genomic_DNA"/>
</dbReference>
<keyword evidence="4" id="KW-0694">RNA-binding</keyword>
<proteinExistence type="inferred from homology"/>
<dbReference type="Proteomes" id="UP000093069">
    <property type="component" value="Chromosome I"/>
</dbReference>
<dbReference type="OrthoDB" id="98719at2157"/>
<evidence type="ECO:0000256" key="6">
    <source>
        <dbReference type="ARBA" id="ARBA00031723"/>
    </source>
</evidence>
<evidence type="ECO:0000256" key="5">
    <source>
        <dbReference type="ARBA" id="ARBA00023118"/>
    </source>
</evidence>